<dbReference type="Pfam" id="PF06881">
    <property type="entry name" value="Elongin_A"/>
    <property type="match status" value="1"/>
</dbReference>
<evidence type="ECO:0000256" key="2">
    <source>
        <dbReference type="ARBA" id="ARBA00023242"/>
    </source>
</evidence>
<feature type="compositionally biased region" description="Basic and acidic residues" evidence="4">
    <location>
        <begin position="338"/>
        <end position="368"/>
    </location>
</feature>
<dbReference type="PROSITE" id="PS51319">
    <property type="entry name" value="TFIIS_N"/>
    <property type="match status" value="1"/>
</dbReference>
<feature type="domain" description="TFIIS N-terminal" evidence="5">
    <location>
        <begin position="6"/>
        <end position="81"/>
    </location>
</feature>
<protein>
    <recommendedName>
        <fullName evidence="5">TFIIS N-terminal domain-containing protein</fullName>
    </recommendedName>
</protein>
<feature type="compositionally biased region" description="Basic and acidic residues" evidence="4">
    <location>
        <begin position="485"/>
        <end position="505"/>
    </location>
</feature>
<feature type="compositionally biased region" description="Basic residues" evidence="4">
    <location>
        <begin position="465"/>
        <end position="484"/>
    </location>
</feature>
<dbReference type="Gene3D" id="6.10.250.3180">
    <property type="match status" value="1"/>
</dbReference>
<comment type="subcellular location">
    <subcellularLocation>
        <location evidence="1 3">Nucleus</location>
    </subcellularLocation>
</comment>
<dbReference type="InterPro" id="IPR051870">
    <property type="entry name" value="Elongin-A_domain"/>
</dbReference>
<feature type="compositionally biased region" description="Basic and acidic residues" evidence="4">
    <location>
        <begin position="264"/>
        <end position="275"/>
    </location>
</feature>
<feature type="region of interest" description="Disordered" evidence="4">
    <location>
        <begin position="78"/>
        <end position="583"/>
    </location>
</feature>
<keyword evidence="2 3" id="KW-0539">Nucleus</keyword>
<dbReference type="PANTHER" id="PTHR15141:SF76">
    <property type="entry name" value="TRANSCRIPTION ELONGATION FACTOR B POLYPEPTIDE 3"/>
    <property type="match status" value="1"/>
</dbReference>
<evidence type="ECO:0000313" key="7">
    <source>
        <dbReference type="Proteomes" id="UP001487740"/>
    </source>
</evidence>
<name>A0AAW0T0V8_SCYPA</name>
<evidence type="ECO:0000256" key="4">
    <source>
        <dbReference type="SAM" id="MobiDB-lite"/>
    </source>
</evidence>
<dbReference type="Proteomes" id="UP001487740">
    <property type="component" value="Unassembled WGS sequence"/>
</dbReference>
<feature type="compositionally biased region" description="Basic and acidic residues" evidence="4">
    <location>
        <begin position="375"/>
        <end position="421"/>
    </location>
</feature>
<dbReference type="Pfam" id="PF08711">
    <property type="entry name" value="Med26"/>
    <property type="match status" value="1"/>
</dbReference>
<dbReference type="PANTHER" id="PTHR15141">
    <property type="entry name" value="TRANSCRIPTION ELONGATION FACTOR B POLYPEPTIDE 3"/>
    <property type="match status" value="1"/>
</dbReference>
<dbReference type="InterPro" id="IPR010684">
    <property type="entry name" value="RNA_pol_II_trans_fac_SIII_A"/>
</dbReference>
<dbReference type="EMBL" id="JARAKH010000040">
    <property type="protein sequence ID" value="KAK8381333.1"/>
    <property type="molecule type" value="Genomic_DNA"/>
</dbReference>
<proteinExistence type="predicted"/>
<feature type="compositionally biased region" description="Acidic residues" evidence="4">
    <location>
        <begin position="80"/>
        <end position="96"/>
    </location>
</feature>
<dbReference type="CDD" id="cd00183">
    <property type="entry name" value="TFIIS_I"/>
    <property type="match status" value="1"/>
</dbReference>
<sequence>MSSCVEEIFLFQKKLNKYATLNEADKVLYYLHKLNHLNVTVSHLEETGVGKTVNALRHQGGKVGEKARGLVNKWKAMVTAEEEEEEEEEAGDNEEELQSRAEVPVPSKGEPEPLDYHEEEEEEEDEEENCLQIEENNNPVTDEYDEQGSEEEEPQPASSVPHPAYNYSRGGSSGSDGEDTGDYNPVTSRRDYQAHMEMSVAEYHPSAMSQSPRDAPSPEWGGDSPGAARDWKNGTSRSPGKKSSREEKEREKEKHRSKGKGKHRERDSSHESERKKDKHRDKHRDKEERKEEAEDERRSKSHRDKHRDREKHHGRSRESKHRSEDASEASVVNGFNTPDHKERGSKRESRESERSVEERPKERVEEGHYQSGESTSRESAHQNRLPDRTKPEKERHRESTSKKEKQKREHREKDESPDRQKKERKSKHHAVEDDGCSNGVNKDSSSGGGGSSSNRGGERTAKESKGKHKDNKHKHKESSKKDKHKRDSFSKQEVEEQESSGERSKKEKKSKKQTSSDAGFGAVLMGLDSQVKKKKKKRKKDVEKERESGSEDEQPSTSSGYKRSLTSSDSLPDSKKPKLLSTSADKLPKLPALVVPDEKPLLPEITPNYKPLPRLPVKDEPPESCLAKMTEEEALNFVFQSKSNRRSKVYSGKVCGLSYVPSLYETCIRVLQENIDALEYTGGIPFEILRPVLERASPKQLLNLEDFNHYLLEDSDVLWKVHCKRDFKKMKPDEMESWREMWIRCSEERDRKLKSLTHNLTEKFLTKAEPKRTTKIAYVDTAAKVPRNVARAQAKYGTAVASALAAKPGKVNEVAARKTAMQNVQKAERAANPRPVAAKKKKVAPLMAKTKQFFKKAFRR</sequence>
<reference evidence="6 7" key="1">
    <citation type="submission" date="2023-03" db="EMBL/GenBank/DDBJ databases">
        <title>High-quality genome of Scylla paramamosain provides insights in environmental adaptation.</title>
        <authorList>
            <person name="Zhang L."/>
        </authorList>
    </citation>
    <scope>NUCLEOTIDE SEQUENCE [LARGE SCALE GENOMIC DNA]</scope>
    <source>
        <strain evidence="6">LZ_2023a</strain>
        <tissue evidence="6">Muscle</tissue>
    </source>
</reference>
<feature type="compositionally biased region" description="Acidic residues" evidence="4">
    <location>
        <begin position="142"/>
        <end position="154"/>
    </location>
</feature>
<dbReference type="InterPro" id="IPR035441">
    <property type="entry name" value="TFIIS/LEDGF_dom_sf"/>
</dbReference>
<feature type="compositionally biased region" description="Basic and acidic residues" evidence="4">
    <location>
        <begin position="243"/>
        <end position="254"/>
    </location>
</feature>
<dbReference type="AlphaFoldDB" id="A0AAW0T0V8"/>
<evidence type="ECO:0000259" key="5">
    <source>
        <dbReference type="PROSITE" id="PS51319"/>
    </source>
</evidence>
<dbReference type="SMART" id="SM00509">
    <property type="entry name" value="TFS2N"/>
    <property type="match status" value="1"/>
</dbReference>
<dbReference type="InterPro" id="IPR003617">
    <property type="entry name" value="TFIIS/CRSP70_N_sub"/>
</dbReference>
<dbReference type="Gene3D" id="1.20.930.10">
    <property type="entry name" value="Conserved domain common to transcription factors TFIIS, elongin A, CRSP70"/>
    <property type="match status" value="1"/>
</dbReference>
<dbReference type="GO" id="GO:0070449">
    <property type="term" value="C:elongin complex"/>
    <property type="evidence" value="ECO:0007669"/>
    <property type="project" value="InterPro"/>
</dbReference>
<evidence type="ECO:0000313" key="6">
    <source>
        <dbReference type="EMBL" id="KAK8381334.1"/>
    </source>
</evidence>
<evidence type="ECO:0000256" key="3">
    <source>
        <dbReference type="PROSITE-ProRule" id="PRU00649"/>
    </source>
</evidence>
<comment type="caution">
    <text evidence="6">The sequence shown here is derived from an EMBL/GenBank/DDBJ whole genome shotgun (WGS) entry which is preliminary data.</text>
</comment>
<dbReference type="GO" id="GO:0006368">
    <property type="term" value="P:transcription elongation by RNA polymerase II"/>
    <property type="evidence" value="ECO:0007669"/>
    <property type="project" value="InterPro"/>
</dbReference>
<feature type="compositionally biased region" description="Acidic residues" evidence="4">
    <location>
        <begin position="117"/>
        <end position="129"/>
    </location>
</feature>
<evidence type="ECO:0000256" key="1">
    <source>
        <dbReference type="ARBA" id="ARBA00004123"/>
    </source>
</evidence>
<dbReference type="EMBL" id="JARAKH010000040">
    <property type="protein sequence ID" value="KAK8381334.1"/>
    <property type="molecule type" value="Genomic_DNA"/>
</dbReference>
<gene>
    <name evidence="6" type="ORF">O3P69_018431</name>
</gene>
<feature type="compositionally biased region" description="Basic and acidic residues" evidence="4">
    <location>
        <begin position="284"/>
        <end position="298"/>
    </location>
</feature>
<feature type="compositionally biased region" description="Basic and acidic residues" evidence="4">
    <location>
        <begin position="540"/>
        <end position="549"/>
    </location>
</feature>
<dbReference type="InterPro" id="IPR017923">
    <property type="entry name" value="TFIIS_N"/>
</dbReference>
<dbReference type="EMBL" id="JARAKH010000040">
    <property type="protein sequence ID" value="KAK8381335.1"/>
    <property type="molecule type" value="Genomic_DNA"/>
</dbReference>
<organism evidence="6 7">
    <name type="scientific">Scylla paramamosain</name>
    <name type="common">Mud crab</name>
    <dbReference type="NCBI Taxonomy" id="85552"/>
    <lineage>
        <taxon>Eukaryota</taxon>
        <taxon>Metazoa</taxon>
        <taxon>Ecdysozoa</taxon>
        <taxon>Arthropoda</taxon>
        <taxon>Crustacea</taxon>
        <taxon>Multicrustacea</taxon>
        <taxon>Malacostraca</taxon>
        <taxon>Eumalacostraca</taxon>
        <taxon>Eucarida</taxon>
        <taxon>Decapoda</taxon>
        <taxon>Pleocyemata</taxon>
        <taxon>Brachyura</taxon>
        <taxon>Eubrachyura</taxon>
        <taxon>Portunoidea</taxon>
        <taxon>Portunidae</taxon>
        <taxon>Portuninae</taxon>
        <taxon>Scylla</taxon>
    </lineage>
</organism>
<feature type="compositionally biased region" description="Basic residues" evidence="4">
    <location>
        <begin position="299"/>
        <end position="320"/>
    </location>
</feature>
<accession>A0AAW0T0V8</accession>
<dbReference type="SUPFAM" id="SSF47676">
    <property type="entry name" value="Conserved domain common to transcription factors TFIIS, elongin A, CRSP70"/>
    <property type="match status" value="1"/>
</dbReference>
<keyword evidence="7" id="KW-1185">Reference proteome</keyword>